<dbReference type="Gene3D" id="3.30.2310.20">
    <property type="entry name" value="RelE-like"/>
    <property type="match status" value="1"/>
</dbReference>
<keyword evidence="3" id="KW-1185">Reference proteome</keyword>
<name>A0A286G176_9BACT</name>
<organism evidence="2 3">
    <name type="scientific">Spirosoma fluviale</name>
    <dbReference type="NCBI Taxonomy" id="1597977"/>
    <lineage>
        <taxon>Bacteria</taxon>
        <taxon>Pseudomonadati</taxon>
        <taxon>Bacteroidota</taxon>
        <taxon>Cytophagia</taxon>
        <taxon>Cytophagales</taxon>
        <taxon>Cytophagaceae</taxon>
        <taxon>Spirosoma</taxon>
    </lineage>
</organism>
<dbReference type="OrthoDB" id="885380at2"/>
<dbReference type="Proteomes" id="UP000219452">
    <property type="component" value="Unassembled WGS sequence"/>
</dbReference>
<keyword evidence="1" id="KW-1277">Toxin-antitoxin system</keyword>
<dbReference type="Pfam" id="PF05016">
    <property type="entry name" value="ParE_toxin"/>
    <property type="match status" value="1"/>
</dbReference>
<accession>A0A286G176</accession>
<proteinExistence type="predicted"/>
<protein>
    <submittedName>
        <fullName evidence="2">ParE toxin of type II toxin-antitoxin system, parDE</fullName>
    </submittedName>
</protein>
<sequence length="107" mass="12533">MNVTDWELIFTDFFLEQVALIQEYVGQFSVKRGRQLTSALMNFVAERIPLNPYAFVEYDVMKTTDGSYRRAIFKRSYAVIYRIDGTTLIFLDVYHTSRNKGNLESDL</sequence>
<gene>
    <name evidence="2" type="ORF">SAMN06269250_2993</name>
</gene>
<dbReference type="EMBL" id="OCNH01000002">
    <property type="protein sequence ID" value="SOD89228.1"/>
    <property type="molecule type" value="Genomic_DNA"/>
</dbReference>
<reference evidence="3" key="1">
    <citation type="submission" date="2017-09" db="EMBL/GenBank/DDBJ databases">
        <authorList>
            <person name="Varghese N."/>
            <person name="Submissions S."/>
        </authorList>
    </citation>
    <scope>NUCLEOTIDE SEQUENCE [LARGE SCALE GENOMIC DNA]</scope>
    <source>
        <strain evidence="3">DSM 29961</strain>
    </source>
</reference>
<evidence type="ECO:0000313" key="3">
    <source>
        <dbReference type="Proteomes" id="UP000219452"/>
    </source>
</evidence>
<dbReference type="RefSeq" id="WP_097126592.1">
    <property type="nucleotide sequence ID" value="NZ_OCNH01000002.1"/>
</dbReference>
<evidence type="ECO:0000313" key="2">
    <source>
        <dbReference type="EMBL" id="SOD89228.1"/>
    </source>
</evidence>
<dbReference type="InterPro" id="IPR035093">
    <property type="entry name" value="RelE/ParE_toxin_dom_sf"/>
</dbReference>
<dbReference type="InterPro" id="IPR007712">
    <property type="entry name" value="RelE/ParE_toxin"/>
</dbReference>
<dbReference type="AlphaFoldDB" id="A0A286G176"/>
<evidence type="ECO:0000256" key="1">
    <source>
        <dbReference type="ARBA" id="ARBA00022649"/>
    </source>
</evidence>